<name>A0A1S0TF28_LOALO</name>
<dbReference type="InterPro" id="IPR013087">
    <property type="entry name" value="Znf_C2H2_type"/>
</dbReference>
<comment type="subcellular location">
    <subcellularLocation>
        <location evidence="1">Nucleus</location>
    </subcellularLocation>
</comment>
<dbReference type="SMART" id="SM00355">
    <property type="entry name" value="ZnF_C2H2"/>
    <property type="match status" value="4"/>
</dbReference>
<evidence type="ECO:0000313" key="9">
    <source>
        <dbReference type="EMBL" id="EFO12777.1"/>
    </source>
</evidence>
<dbReference type="PANTHER" id="PTHR23226:SF416">
    <property type="entry name" value="FI01424P"/>
    <property type="match status" value="1"/>
</dbReference>
<dbReference type="SUPFAM" id="SSF57667">
    <property type="entry name" value="beta-beta-alpha zinc fingers"/>
    <property type="match status" value="3"/>
</dbReference>
<dbReference type="PROSITE" id="PS00028">
    <property type="entry name" value="ZINC_FINGER_C2H2_1"/>
    <property type="match status" value="4"/>
</dbReference>
<feature type="domain" description="C2H2-type" evidence="8">
    <location>
        <begin position="204"/>
        <end position="231"/>
    </location>
</feature>
<evidence type="ECO:0000256" key="5">
    <source>
        <dbReference type="ARBA" id="ARBA00022833"/>
    </source>
</evidence>
<feature type="domain" description="C2H2-type" evidence="8">
    <location>
        <begin position="149"/>
        <end position="176"/>
    </location>
</feature>
<dbReference type="FunFam" id="3.30.160.60:FF:000340">
    <property type="entry name" value="zinc finger protein 473 isoform X1"/>
    <property type="match status" value="1"/>
</dbReference>
<evidence type="ECO:0000256" key="6">
    <source>
        <dbReference type="ARBA" id="ARBA00023242"/>
    </source>
</evidence>
<dbReference type="FunFam" id="3.30.160.60:FF:002343">
    <property type="entry name" value="Zinc finger protein 33A"/>
    <property type="match status" value="1"/>
</dbReference>
<dbReference type="GO" id="GO:0000981">
    <property type="term" value="F:DNA-binding transcription factor activity, RNA polymerase II-specific"/>
    <property type="evidence" value="ECO:0007669"/>
    <property type="project" value="TreeGrafter"/>
</dbReference>
<feature type="domain" description="C2H2-type" evidence="8">
    <location>
        <begin position="177"/>
        <end position="204"/>
    </location>
</feature>
<keyword evidence="2" id="KW-0479">Metal-binding</keyword>
<keyword evidence="4 7" id="KW-0863">Zinc-finger</keyword>
<dbReference type="RefSeq" id="XP_003151292.1">
    <property type="nucleotide sequence ID" value="XM_003151244.1"/>
</dbReference>
<keyword evidence="5" id="KW-0862">Zinc</keyword>
<keyword evidence="3" id="KW-0677">Repeat</keyword>
<feature type="non-terminal residue" evidence="9">
    <location>
        <position position="232"/>
    </location>
</feature>
<dbReference type="GeneID" id="9953250"/>
<gene>
    <name evidence="9" type="ORF">LOAG_15755</name>
</gene>
<dbReference type="EMBL" id="JH714688">
    <property type="protein sequence ID" value="EFO12777.1"/>
    <property type="molecule type" value="Genomic_DNA"/>
</dbReference>
<dbReference type="KEGG" id="loa:LOAG_15755"/>
<proteinExistence type="predicted"/>
<reference evidence="9" key="1">
    <citation type="submission" date="2012-04" db="EMBL/GenBank/DDBJ databases">
        <title>The Genome Sequence of Loa loa.</title>
        <authorList>
            <consortium name="The Broad Institute Genome Sequencing Platform"/>
            <consortium name="Broad Institute Genome Sequencing Center for Infectious Disease"/>
            <person name="Nutman T.B."/>
            <person name="Fink D.L."/>
            <person name="Russ C."/>
            <person name="Young S."/>
            <person name="Zeng Q."/>
            <person name="Gargeya S."/>
            <person name="Alvarado L."/>
            <person name="Berlin A."/>
            <person name="Chapman S.B."/>
            <person name="Chen Z."/>
            <person name="Freedman E."/>
            <person name="Gellesch M."/>
            <person name="Goldberg J."/>
            <person name="Griggs A."/>
            <person name="Gujja S."/>
            <person name="Heilman E.R."/>
            <person name="Heiman D."/>
            <person name="Howarth C."/>
            <person name="Mehta T."/>
            <person name="Neiman D."/>
            <person name="Pearson M."/>
            <person name="Roberts A."/>
            <person name="Saif S."/>
            <person name="Shea T."/>
            <person name="Shenoy N."/>
            <person name="Sisk P."/>
            <person name="Stolte C."/>
            <person name="Sykes S."/>
            <person name="White J."/>
            <person name="Yandava C."/>
            <person name="Haas B."/>
            <person name="Henn M.R."/>
            <person name="Nusbaum C."/>
            <person name="Birren B."/>
        </authorList>
    </citation>
    <scope>NUCLEOTIDE SEQUENCE [LARGE SCALE GENOMIC DNA]</scope>
</reference>
<dbReference type="FunFam" id="3.30.160.60:FF:000446">
    <property type="entry name" value="Zinc finger protein"/>
    <property type="match status" value="1"/>
</dbReference>
<dbReference type="CTD" id="9953250"/>
<dbReference type="InParanoid" id="A0A1S0TF28"/>
<evidence type="ECO:0000256" key="1">
    <source>
        <dbReference type="ARBA" id="ARBA00004123"/>
    </source>
</evidence>
<dbReference type="GO" id="GO:0008270">
    <property type="term" value="F:zinc ion binding"/>
    <property type="evidence" value="ECO:0007669"/>
    <property type="project" value="UniProtKB-KW"/>
</dbReference>
<dbReference type="OrthoDB" id="8823111at2759"/>
<evidence type="ECO:0000256" key="7">
    <source>
        <dbReference type="PROSITE-ProRule" id="PRU00042"/>
    </source>
</evidence>
<dbReference type="GO" id="GO:0005634">
    <property type="term" value="C:nucleus"/>
    <property type="evidence" value="ECO:0007669"/>
    <property type="project" value="UniProtKB-SubCell"/>
</dbReference>
<organism evidence="9">
    <name type="scientific">Loa loa</name>
    <name type="common">Eye worm</name>
    <name type="synonym">Filaria loa</name>
    <dbReference type="NCBI Taxonomy" id="7209"/>
    <lineage>
        <taxon>Eukaryota</taxon>
        <taxon>Metazoa</taxon>
        <taxon>Ecdysozoa</taxon>
        <taxon>Nematoda</taxon>
        <taxon>Chromadorea</taxon>
        <taxon>Rhabditida</taxon>
        <taxon>Spirurina</taxon>
        <taxon>Spiruromorpha</taxon>
        <taxon>Filarioidea</taxon>
        <taxon>Onchocercidae</taxon>
        <taxon>Loa</taxon>
    </lineage>
</organism>
<dbReference type="OMA" id="VICEWII"/>
<protein>
    <recommendedName>
        <fullName evidence="8">C2H2-type domain-containing protein</fullName>
    </recommendedName>
</protein>
<evidence type="ECO:0000256" key="2">
    <source>
        <dbReference type="ARBA" id="ARBA00022723"/>
    </source>
</evidence>
<evidence type="ECO:0000256" key="4">
    <source>
        <dbReference type="ARBA" id="ARBA00022771"/>
    </source>
</evidence>
<dbReference type="InterPro" id="IPR036236">
    <property type="entry name" value="Znf_C2H2_sf"/>
</dbReference>
<dbReference type="AlphaFoldDB" id="A0A1S0TF28"/>
<dbReference type="Gene3D" id="3.30.160.60">
    <property type="entry name" value="Classic Zinc Finger"/>
    <property type="match status" value="4"/>
</dbReference>
<dbReference type="GO" id="GO:0000122">
    <property type="term" value="P:negative regulation of transcription by RNA polymerase II"/>
    <property type="evidence" value="ECO:0007669"/>
    <property type="project" value="UniProtKB-ARBA"/>
</dbReference>
<accession>A0A1S0TF28</accession>
<dbReference type="GO" id="GO:0000978">
    <property type="term" value="F:RNA polymerase II cis-regulatory region sequence-specific DNA binding"/>
    <property type="evidence" value="ECO:0007669"/>
    <property type="project" value="TreeGrafter"/>
</dbReference>
<feature type="domain" description="C2H2-type" evidence="8">
    <location>
        <begin position="121"/>
        <end position="148"/>
    </location>
</feature>
<dbReference type="Pfam" id="PF00096">
    <property type="entry name" value="zf-C2H2"/>
    <property type="match status" value="3"/>
</dbReference>
<sequence>MVNSFKVEEVELKYTEILAQLRVDNFIQFKEPETEPLDLSMSRVCGGRIEPSDVSIPEVRDMPKKFWSKRYQNETSNIQTFKRKHPENTTHTSAKQFKCEKEDFVALPNTYVMNHTDKKSYCCPKCGRNFTPLSVLNEHMKIHTGKKSHSCPECGKNFTQSSRLNEHKKIHTGVKLHSCPICGMNFAQTAGLYHHKQIHDGKLHSCLKCGKNFTQTTGLYQHKKTHTDELHS</sequence>
<dbReference type="PROSITE" id="PS50157">
    <property type="entry name" value="ZINC_FINGER_C2H2_2"/>
    <property type="match status" value="4"/>
</dbReference>
<dbReference type="PANTHER" id="PTHR23226">
    <property type="entry name" value="ZINC FINGER AND SCAN DOMAIN-CONTAINING"/>
    <property type="match status" value="1"/>
</dbReference>
<evidence type="ECO:0000259" key="8">
    <source>
        <dbReference type="PROSITE" id="PS50157"/>
    </source>
</evidence>
<evidence type="ECO:0000256" key="3">
    <source>
        <dbReference type="ARBA" id="ARBA00022737"/>
    </source>
</evidence>
<keyword evidence="6" id="KW-0539">Nucleus</keyword>